<evidence type="ECO:0000313" key="1">
    <source>
        <dbReference type="EMBL" id="OBK89454.1"/>
    </source>
</evidence>
<dbReference type="Proteomes" id="UP000093712">
    <property type="component" value="Unassembled WGS sequence"/>
</dbReference>
<dbReference type="AlphaFoldDB" id="A0AA91F6B2"/>
<dbReference type="RefSeq" id="WP_065038719.1">
    <property type="nucleotide sequence ID" value="NZ_LZME01000007.1"/>
</dbReference>
<dbReference type="EMBL" id="LZME01000007">
    <property type="protein sequence ID" value="OBK89454.1"/>
    <property type="molecule type" value="Genomic_DNA"/>
</dbReference>
<accession>A0AA91F6B2</accession>
<reference evidence="1 2" key="1">
    <citation type="submission" date="2016-06" db="EMBL/GenBank/DDBJ databases">
        <authorList>
            <person name="Sutton G."/>
            <person name="Brinkac L."/>
            <person name="Sanka R."/>
            <person name="Adams M."/>
            <person name="Lau E."/>
            <person name="Garcia-Basteiro A."/>
            <person name="Lopez-Varela E."/>
            <person name="Palencia S."/>
        </authorList>
    </citation>
    <scope>NUCLEOTIDE SEQUENCE [LARGE SCALE GENOMIC DNA]</scope>
    <source>
        <strain evidence="1 2">1211594.5</strain>
    </source>
</reference>
<protein>
    <submittedName>
        <fullName evidence="1">Uncharacterized protein</fullName>
    </submittedName>
</protein>
<evidence type="ECO:0000313" key="2">
    <source>
        <dbReference type="Proteomes" id="UP000093712"/>
    </source>
</evidence>
<sequence length="95" mass="9915">MSATDVVAAVRAVAKADPERVVEAFTWLGGWDPELAERAAAALRYVTGVDSAIPEHLRNDPDALAVREAAGTWEVPVTDLGAFLPARGSGDGGSR</sequence>
<comment type="caution">
    <text evidence="1">The sequence shown here is derived from an EMBL/GenBank/DDBJ whole genome shotgun (WGS) entry which is preliminary data.</text>
</comment>
<gene>
    <name evidence="1" type="ORF">A5649_13460</name>
</gene>
<proteinExistence type="predicted"/>
<organism evidence="1 2">
    <name type="scientific">Mycolicibacter heraklionensis</name>
    <dbReference type="NCBI Taxonomy" id="512402"/>
    <lineage>
        <taxon>Bacteria</taxon>
        <taxon>Bacillati</taxon>
        <taxon>Actinomycetota</taxon>
        <taxon>Actinomycetes</taxon>
        <taxon>Mycobacteriales</taxon>
        <taxon>Mycobacteriaceae</taxon>
        <taxon>Mycolicibacter</taxon>
    </lineage>
</organism>
<name>A0AA91F6B2_9MYCO</name>